<gene>
    <name evidence="2" type="ORF">F9278_36765</name>
</gene>
<name>A0A5P8KC31_9ACTN</name>
<dbReference type="KEGG" id="sphv:F9278_36765"/>
<organism evidence="2 3">
    <name type="scientific">Streptomyces phaeolivaceus</name>
    <dbReference type="NCBI Taxonomy" id="2653200"/>
    <lineage>
        <taxon>Bacteria</taxon>
        <taxon>Bacillati</taxon>
        <taxon>Actinomycetota</taxon>
        <taxon>Actinomycetes</taxon>
        <taxon>Kitasatosporales</taxon>
        <taxon>Streptomycetaceae</taxon>
        <taxon>Streptomyces</taxon>
    </lineage>
</organism>
<dbReference type="Proteomes" id="UP000327294">
    <property type="component" value="Chromosome"/>
</dbReference>
<evidence type="ECO:0000256" key="1">
    <source>
        <dbReference type="SAM" id="MobiDB-lite"/>
    </source>
</evidence>
<reference evidence="2 3" key="1">
    <citation type="submission" date="2019-10" db="EMBL/GenBank/DDBJ databases">
        <title>Streptomyces sp. strain GY16 isolated from leaves of Broussonetia papyrifera.</title>
        <authorList>
            <person name="Mo P."/>
        </authorList>
    </citation>
    <scope>NUCLEOTIDE SEQUENCE [LARGE SCALE GENOMIC DNA]</scope>
    <source>
        <strain evidence="2 3">GY16</strain>
    </source>
</reference>
<dbReference type="EMBL" id="CP045096">
    <property type="protein sequence ID" value="QFR00826.1"/>
    <property type="molecule type" value="Genomic_DNA"/>
</dbReference>
<evidence type="ECO:0000313" key="3">
    <source>
        <dbReference type="Proteomes" id="UP000327294"/>
    </source>
</evidence>
<feature type="compositionally biased region" description="Low complexity" evidence="1">
    <location>
        <begin position="36"/>
        <end position="54"/>
    </location>
</feature>
<evidence type="ECO:0000313" key="2">
    <source>
        <dbReference type="EMBL" id="QFR00826.1"/>
    </source>
</evidence>
<feature type="compositionally biased region" description="Basic and acidic residues" evidence="1">
    <location>
        <begin position="58"/>
        <end position="68"/>
    </location>
</feature>
<sequence>MRIIVPTKIGTLSGDIRRTGPAAPAGAAHRPRRPAAFRTAPDAGRAAGPRRIPGGSDGARRHGPPVERRHGRARARAAPPLSRSRRPQCSRGAGTTRSTSGWTVSS</sequence>
<dbReference type="AlphaFoldDB" id="A0A5P8KC31"/>
<accession>A0A5P8KC31</accession>
<feature type="region of interest" description="Disordered" evidence="1">
    <location>
        <begin position="1"/>
        <end position="106"/>
    </location>
</feature>
<protein>
    <submittedName>
        <fullName evidence="2">Uncharacterized protein</fullName>
    </submittedName>
</protein>
<proteinExistence type="predicted"/>
<feature type="compositionally biased region" description="Polar residues" evidence="1">
    <location>
        <begin position="93"/>
        <end position="106"/>
    </location>
</feature>
<keyword evidence="3" id="KW-1185">Reference proteome</keyword>
<feature type="compositionally biased region" description="Low complexity" evidence="1">
    <location>
        <begin position="19"/>
        <end position="28"/>
    </location>
</feature>